<protein>
    <recommendedName>
        <fullName evidence="1">N-acetyltransferase domain-containing protein</fullName>
    </recommendedName>
</protein>
<dbReference type="PANTHER" id="PTHR43441:SF2">
    <property type="entry name" value="FAMILY ACETYLTRANSFERASE, PUTATIVE (AFU_ORTHOLOGUE AFUA_7G00850)-RELATED"/>
    <property type="match status" value="1"/>
</dbReference>
<dbReference type="PROSITE" id="PS51186">
    <property type="entry name" value="GNAT"/>
    <property type="match status" value="1"/>
</dbReference>
<name>A0A1Y5SP43_9RHOB</name>
<gene>
    <name evidence="2" type="ORF">PSJ8397_02229</name>
</gene>
<dbReference type="Gene3D" id="3.40.630.30">
    <property type="match status" value="1"/>
</dbReference>
<dbReference type="Pfam" id="PF13302">
    <property type="entry name" value="Acetyltransf_3"/>
    <property type="match status" value="1"/>
</dbReference>
<dbReference type="GO" id="GO:0005737">
    <property type="term" value="C:cytoplasm"/>
    <property type="evidence" value="ECO:0007669"/>
    <property type="project" value="TreeGrafter"/>
</dbReference>
<dbReference type="EMBL" id="FWFT01000003">
    <property type="protein sequence ID" value="SLN43470.1"/>
    <property type="molecule type" value="Genomic_DNA"/>
</dbReference>
<dbReference type="PANTHER" id="PTHR43441">
    <property type="entry name" value="RIBOSOMAL-PROTEIN-SERINE ACETYLTRANSFERASE"/>
    <property type="match status" value="1"/>
</dbReference>
<evidence type="ECO:0000313" key="3">
    <source>
        <dbReference type="Proteomes" id="UP000193623"/>
    </source>
</evidence>
<dbReference type="Proteomes" id="UP000193623">
    <property type="component" value="Unassembled WGS sequence"/>
</dbReference>
<reference evidence="2 3" key="1">
    <citation type="submission" date="2017-03" db="EMBL/GenBank/DDBJ databases">
        <authorList>
            <person name="Afonso C.L."/>
            <person name="Miller P.J."/>
            <person name="Scott M.A."/>
            <person name="Spackman E."/>
            <person name="Goraichik I."/>
            <person name="Dimitrov K.M."/>
            <person name="Suarez D.L."/>
            <person name="Swayne D.E."/>
        </authorList>
    </citation>
    <scope>NUCLEOTIDE SEQUENCE [LARGE SCALE GENOMIC DNA]</scope>
    <source>
        <strain evidence="2 3">CECT 8397</strain>
    </source>
</reference>
<evidence type="ECO:0000259" key="1">
    <source>
        <dbReference type="PROSITE" id="PS51186"/>
    </source>
</evidence>
<dbReference type="AlphaFoldDB" id="A0A1Y5SP43"/>
<keyword evidence="3" id="KW-1185">Reference proteome</keyword>
<dbReference type="FunFam" id="3.40.630.30:FF:000047">
    <property type="entry name" value="Acetyltransferase, GNAT family"/>
    <property type="match status" value="1"/>
</dbReference>
<feature type="domain" description="N-acetyltransferase" evidence="1">
    <location>
        <begin position="30"/>
        <end position="184"/>
    </location>
</feature>
<accession>A0A1Y5SP43</accession>
<dbReference type="InterPro" id="IPR016181">
    <property type="entry name" value="Acyl_CoA_acyltransferase"/>
</dbReference>
<dbReference type="GO" id="GO:1990189">
    <property type="term" value="F:protein N-terminal-serine acetyltransferase activity"/>
    <property type="evidence" value="ECO:0007669"/>
    <property type="project" value="TreeGrafter"/>
</dbReference>
<sequence length="236" mass="26213">MVVTSRPVGPQVVFEGADVPPGVPLRGRFVRLEPMAPARHGPALWPHIKDHAAVWDYLYEAPPEDEAAFIQTLEVSCAKPGWHGYAVVQPDGAVVGYAFYLNTVPDMGTIEVGNINFSPLLQRTPAATEAMFLMMRQAFDLGYRRYEWKCNALNAPSRRAAQRLGFSWEGIFRQHLIVKGRNRDTAWLAMTDAEWGGLRAAFETWLDPANFDAGGQQVRALGPLTTPHRVASDPDQ</sequence>
<dbReference type="OrthoDB" id="5295305at2"/>
<proteinExistence type="predicted"/>
<organism evidence="2 3">
    <name type="scientific">Pseudooctadecabacter jejudonensis</name>
    <dbReference type="NCBI Taxonomy" id="1391910"/>
    <lineage>
        <taxon>Bacteria</taxon>
        <taxon>Pseudomonadati</taxon>
        <taxon>Pseudomonadota</taxon>
        <taxon>Alphaproteobacteria</taxon>
        <taxon>Rhodobacterales</taxon>
        <taxon>Paracoccaceae</taxon>
        <taxon>Pseudooctadecabacter</taxon>
    </lineage>
</organism>
<dbReference type="InterPro" id="IPR000182">
    <property type="entry name" value="GNAT_dom"/>
</dbReference>
<dbReference type="InterPro" id="IPR051908">
    <property type="entry name" value="Ribosomal_N-acetyltransferase"/>
</dbReference>
<dbReference type="SUPFAM" id="SSF55729">
    <property type="entry name" value="Acyl-CoA N-acyltransferases (Nat)"/>
    <property type="match status" value="1"/>
</dbReference>
<dbReference type="GO" id="GO:0008999">
    <property type="term" value="F:protein-N-terminal-alanine acetyltransferase activity"/>
    <property type="evidence" value="ECO:0007669"/>
    <property type="project" value="TreeGrafter"/>
</dbReference>
<dbReference type="RefSeq" id="WP_085864637.1">
    <property type="nucleotide sequence ID" value="NZ_FWFT01000003.1"/>
</dbReference>
<evidence type="ECO:0000313" key="2">
    <source>
        <dbReference type="EMBL" id="SLN43470.1"/>
    </source>
</evidence>